<comment type="caution">
    <text evidence="2">The sequence shown here is derived from an EMBL/GenBank/DDBJ whole genome shotgun (WGS) entry which is preliminary data.</text>
</comment>
<dbReference type="AlphaFoldDB" id="A0A388T7K7"/>
<evidence type="ECO:0000313" key="2">
    <source>
        <dbReference type="EMBL" id="GBQ04281.1"/>
    </source>
</evidence>
<protein>
    <submittedName>
        <fullName evidence="2">Uncharacterized protein</fullName>
    </submittedName>
</protein>
<sequence length="92" mass="9614">MQWTRWTQWKERVAGSFGPFSFRGAACLAPAVTYGTRFIGLPGPGLVPVHPPPLARRHCSVGSPTARTGSGGGELPGWQGLAGAGRGLMRVG</sequence>
<feature type="region of interest" description="Disordered" evidence="1">
    <location>
        <begin position="59"/>
        <end position="79"/>
    </location>
</feature>
<gene>
    <name evidence="2" type="ORF">SSP531S_57740</name>
</gene>
<reference evidence="2 3" key="1">
    <citation type="submission" date="2018-07" db="EMBL/GenBank/DDBJ databases">
        <title>Whole Genome Shotgun Sequence of Streptomyces spongiicola strain 531S.</title>
        <authorList>
            <person name="Dohra H."/>
            <person name="Kodani S."/>
        </authorList>
    </citation>
    <scope>NUCLEOTIDE SEQUENCE [LARGE SCALE GENOMIC DNA]</scope>
    <source>
        <strain evidence="2 3">531S</strain>
    </source>
</reference>
<feature type="compositionally biased region" description="Gly residues" evidence="1">
    <location>
        <begin position="69"/>
        <end position="79"/>
    </location>
</feature>
<accession>A0A388T7K7</accession>
<dbReference type="Proteomes" id="UP000265354">
    <property type="component" value="Unassembled WGS sequence"/>
</dbReference>
<name>A0A388T7K7_9ACTN</name>
<proteinExistence type="predicted"/>
<evidence type="ECO:0000313" key="3">
    <source>
        <dbReference type="Proteomes" id="UP000265354"/>
    </source>
</evidence>
<dbReference type="EMBL" id="BGZL01000033">
    <property type="protein sequence ID" value="GBQ04281.1"/>
    <property type="molecule type" value="Genomic_DNA"/>
</dbReference>
<organism evidence="2 3">
    <name type="scientific">Streptomyces spongiicola</name>
    <dbReference type="NCBI Taxonomy" id="1690221"/>
    <lineage>
        <taxon>Bacteria</taxon>
        <taxon>Bacillati</taxon>
        <taxon>Actinomycetota</taxon>
        <taxon>Actinomycetes</taxon>
        <taxon>Kitasatosporales</taxon>
        <taxon>Streptomycetaceae</taxon>
        <taxon>Streptomyces</taxon>
    </lineage>
</organism>
<evidence type="ECO:0000256" key="1">
    <source>
        <dbReference type="SAM" id="MobiDB-lite"/>
    </source>
</evidence>